<keyword evidence="2" id="KW-0472">Membrane</keyword>
<accession>A0A6V7U2F0</accession>
<feature type="compositionally biased region" description="Polar residues" evidence="1">
    <location>
        <begin position="103"/>
        <end position="118"/>
    </location>
</feature>
<feature type="compositionally biased region" description="Low complexity" evidence="1">
    <location>
        <begin position="67"/>
        <end position="79"/>
    </location>
</feature>
<feature type="region of interest" description="Disordered" evidence="1">
    <location>
        <begin position="379"/>
        <end position="422"/>
    </location>
</feature>
<evidence type="ECO:0000256" key="2">
    <source>
        <dbReference type="SAM" id="Phobius"/>
    </source>
</evidence>
<feature type="region of interest" description="Disordered" evidence="1">
    <location>
        <begin position="53"/>
        <end position="147"/>
    </location>
</feature>
<keyword evidence="2" id="KW-0812">Transmembrane</keyword>
<dbReference type="AlphaFoldDB" id="A0A6V7U2F0"/>
<dbReference type="EMBL" id="CAJEWN010000031">
    <property type="protein sequence ID" value="CAD2143174.1"/>
    <property type="molecule type" value="Genomic_DNA"/>
</dbReference>
<proteinExistence type="predicted"/>
<evidence type="ECO:0000256" key="1">
    <source>
        <dbReference type="SAM" id="MobiDB-lite"/>
    </source>
</evidence>
<gene>
    <name evidence="3" type="ORF">MENT_LOCUS7481</name>
</gene>
<evidence type="ECO:0000313" key="3">
    <source>
        <dbReference type="EMBL" id="CAD2143174.1"/>
    </source>
</evidence>
<organism evidence="3 4">
    <name type="scientific">Meloidogyne enterolobii</name>
    <name type="common">Root-knot nematode worm</name>
    <name type="synonym">Meloidogyne mayaguensis</name>
    <dbReference type="NCBI Taxonomy" id="390850"/>
    <lineage>
        <taxon>Eukaryota</taxon>
        <taxon>Metazoa</taxon>
        <taxon>Ecdysozoa</taxon>
        <taxon>Nematoda</taxon>
        <taxon>Chromadorea</taxon>
        <taxon>Rhabditida</taxon>
        <taxon>Tylenchina</taxon>
        <taxon>Tylenchomorpha</taxon>
        <taxon>Tylenchoidea</taxon>
        <taxon>Meloidogynidae</taxon>
        <taxon>Meloidogyninae</taxon>
        <taxon>Meloidogyne</taxon>
    </lineage>
</organism>
<feature type="compositionally biased region" description="Basic residues" evidence="1">
    <location>
        <begin position="399"/>
        <end position="409"/>
    </location>
</feature>
<feature type="compositionally biased region" description="Low complexity" evidence="1">
    <location>
        <begin position="413"/>
        <end position="422"/>
    </location>
</feature>
<comment type="caution">
    <text evidence="3">The sequence shown here is derived from an EMBL/GenBank/DDBJ whole genome shotgun (WGS) entry which is preliminary data.</text>
</comment>
<name>A0A6V7U2F0_MELEN</name>
<sequence>MASKRKFLGYNFFVFKSIQIIFALIRSSGCAGDLLKFILIMDNKTEDNLKGAQINNSDKVEEQKNDTSFSSSSSTGSSSNKTKEGNNKKQKRKSDESGGDCSTILSSSCSAPVSSDESNGVIDGKGDSENNDIGDGTGGEGTAGTACFNDSKAETEEDDYVLEGSGMSNNTHVNGIGEGSGCNGNNDGVGGEHLQSSNLENGGAPCECVQCEVCMAENWWRMAAYQNTMLQQQEGGGSSEAGASPGFEITENPRAASAAEGLGLIGSAAAMMLSQHSGVSAPTEEEVFRADFSMPKLREFFECQKQMGIPNFPEDFDEFWLLVVKARLFNIFKYRGPEAYNRIVLKIRDIALQFREQVEERERLEATAAISALSIQQNGGLAKQLPQKLQNSTNEGGGKKKNKQRRKKGSSSGGSNNNYSSS</sequence>
<evidence type="ECO:0000313" key="4">
    <source>
        <dbReference type="Proteomes" id="UP000580250"/>
    </source>
</evidence>
<reference evidence="3 4" key="1">
    <citation type="submission" date="2020-08" db="EMBL/GenBank/DDBJ databases">
        <authorList>
            <person name="Koutsovoulos G."/>
            <person name="Danchin GJ E."/>
        </authorList>
    </citation>
    <scope>NUCLEOTIDE SEQUENCE [LARGE SCALE GENOMIC DNA]</scope>
</reference>
<feature type="transmembrane region" description="Helical" evidence="2">
    <location>
        <begin position="7"/>
        <end position="25"/>
    </location>
</feature>
<keyword evidence="2" id="KW-1133">Transmembrane helix</keyword>
<protein>
    <submittedName>
        <fullName evidence="3">Uncharacterized protein</fullName>
    </submittedName>
</protein>
<dbReference type="Proteomes" id="UP000580250">
    <property type="component" value="Unassembled WGS sequence"/>
</dbReference>